<dbReference type="Pfam" id="PF13677">
    <property type="entry name" value="MotB_plug"/>
    <property type="match status" value="1"/>
</dbReference>
<dbReference type="PANTHER" id="PTHR30329:SF21">
    <property type="entry name" value="LIPOPROTEIN YIAD-RELATED"/>
    <property type="match status" value="1"/>
</dbReference>
<evidence type="ECO:0000256" key="6">
    <source>
        <dbReference type="ARBA" id="ARBA00023136"/>
    </source>
</evidence>
<feature type="compositionally biased region" description="Low complexity" evidence="9">
    <location>
        <begin position="291"/>
        <end position="300"/>
    </location>
</feature>
<feature type="domain" description="OmpA-like" evidence="11">
    <location>
        <begin position="162"/>
        <end position="282"/>
    </location>
</feature>
<dbReference type="OrthoDB" id="9809186at2"/>
<keyword evidence="12" id="KW-0966">Cell projection</keyword>
<evidence type="ECO:0000256" key="2">
    <source>
        <dbReference type="ARBA" id="ARBA00008914"/>
    </source>
</evidence>
<dbReference type="Pfam" id="PF00691">
    <property type="entry name" value="OmpA"/>
    <property type="match status" value="1"/>
</dbReference>
<comment type="similarity">
    <text evidence="2">Belongs to the MotB family.</text>
</comment>
<dbReference type="PANTHER" id="PTHR30329">
    <property type="entry name" value="STATOR ELEMENT OF FLAGELLAR MOTOR COMPLEX"/>
    <property type="match status" value="1"/>
</dbReference>
<evidence type="ECO:0000256" key="3">
    <source>
        <dbReference type="ARBA" id="ARBA00022475"/>
    </source>
</evidence>
<reference evidence="12 13" key="2">
    <citation type="journal article" date="2016" name="Science">
        <title>A bacterium that degrades and assimilates poly(ethylene terephthalate).</title>
        <authorList>
            <person name="Yoshida S."/>
            <person name="Hiraga K."/>
            <person name="Takehana T."/>
            <person name="Taniguchi I."/>
            <person name="Yamaji H."/>
            <person name="Maeda Y."/>
            <person name="Toyohara K."/>
            <person name="Miyamoto K."/>
            <person name="Kimura Y."/>
            <person name="Oda K."/>
        </authorList>
    </citation>
    <scope>NUCLEOTIDE SEQUENCE [LARGE SCALE GENOMIC DNA]</scope>
    <source>
        <strain evidence="13">NBRC 110686 / TISTR 2288 / 201-F6</strain>
    </source>
</reference>
<comment type="subcellular location">
    <subcellularLocation>
        <location evidence="1">Cell membrane</location>
        <topology evidence="1">Single-pass membrane protein</topology>
    </subcellularLocation>
</comment>
<keyword evidence="12" id="KW-0969">Cilium</keyword>
<feature type="transmembrane region" description="Helical" evidence="10">
    <location>
        <begin position="30"/>
        <end position="49"/>
    </location>
</feature>
<feature type="region of interest" description="Disordered" evidence="9">
    <location>
        <begin position="291"/>
        <end position="321"/>
    </location>
</feature>
<dbReference type="Gene3D" id="3.30.1330.60">
    <property type="entry name" value="OmpA-like domain"/>
    <property type="match status" value="1"/>
</dbReference>
<evidence type="ECO:0000256" key="9">
    <source>
        <dbReference type="SAM" id="MobiDB-lite"/>
    </source>
</evidence>
<sequence length="321" mass="34883">MAGDAKKLQPIIIKKVKKGGHAAHGGAWKIAYADFVTAMMAFFLLMWLLGSTTEGDKKGIADFFQSPLKVALLNGGSGSGDSSHVIKGGGTDLSRQNGQVKRGELEAQRATVNLLALKDEQRKAEQARLEELKEKVQNVLASNPKLAAMRSQIRLDLTKDGLRIQIVDEQSRPMFDSGSAVVKPYMRELLQEIGAVLAEVPNRLTLEGHTDAQPFSGGERGYSNWELSSDRANASRRELVAGGLPDRRVLRVQGLASSQLLERDQPDSPVNRRISIIVMNRDAEDRAFVSAEAPPAAAAEPPSPHPLADIKPNLVQERAGR</sequence>
<keyword evidence="6 7" id="KW-0472">Membrane</keyword>
<evidence type="ECO:0000256" key="7">
    <source>
        <dbReference type="PROSITE-ProRule" id="PRU00473"/>
    </source>
</evidence>
<evidence type="ECO:0000259" key="11">
    <source>
        <dbReference type="PROSITE" id="PS51123"/>
    </source>
</evidence>
<dbReference type="STRING" id="1547922.ISF6_3480"/>
<dbReference type="InterPro" id="IPR050330">
    <property type="entry name" value="Bact_OuterMem_StrucFunc"/>
</dbReference>
<keyword evidence="13" id="KW-1185">Reference proteome</keyword>
<reference evidence="13" key="1">
    <citation type="submission" date="2015-07" db="EMBL/GenBank/DDBJ databases">
        <title>Discovery of a poly(ethylene terephthalate assimilation.</title>
        <authorList>
            <person name="Yoshida S."/>
            <person name="Hiraga K."/>
            <person name="Takehana T."/>
            <person name="Taniguchi I."/>
            <person name="Yamaji H."/>
            <person name="Maeda Y."/>
            <person name="Toyohara K."/>
            <person name="Miyamoto K."/>
            <person name="Kimura Y."/>
            <person name="Oda K."/>
        </authorList>
    </citation>
    <scope>NUCLEOTIDE SEQUENCE [LARGE SCALE GENOMIC DNA]</scope>
    <source>
        <strain evidence="13">NBRC 110686 / TISTR 2288 / 201-F6</strain>
    </source>
</reference>
<dbReference type="CDD" id="cd07185">
    <property type="entry name" value="OmpA_C-like"/>
    <property type="match status" value="1"/>
</dbReference>
<dbReference type="GO" id="GO:0005886">
    <property type="term" value="C:plasma membrane"/>
    <property type="evidence" value="ECO:0007669"/>
    <property type="project" value="UniProtKB-SubCell"/>
</dbReference>
<dbReference type="PROSITE" id="PS51123">
    <property type="entry name" value="OMPA_2"/>
    <property type="match status" value="1"/>
</dbReference>
<feature type="coiled-coil region" evidence="8">
    <location>
        <begin position="107"/>
        <end position="142"/>
    </location>
</feature>
<dbReference type="InterPro" id="IPR036737">
    <property type="entry name" value="OmpA-like_sf"/>
</dbReference>
<keyword evidence="5 10" id="KW-1133">Transmembrane helix</keyword>
<evidence type="ECO:0000313" key="12">
    <source>
        <dbReference type="EMBL" id="GAP37535.1"/>
    </source>
</evidence>
<dbReference type="InterPro" id="IPR025713">
    <property type="entry name" value="MotB-like_N_dom"/>
</dbReference>
<gene>
    <name evidence="12" type="ORF">ISF6_3480</name>
</gene>
<keyword evidence="4 10" id="KW-0812">Transmembrane</keyword>
<dbReference type="InterPro" id="IPR006665">
    <property type="entry name" value="OmpA-like"/>
</dbReference>
<keyword evidence="8" id="KW-0175">Coiled coil</keyword>
<evidence type="ECO:0000256" key="1">
    <source>
        <dbReference type="ARBA" id="ARBA00004162"/>
    </source>
</evidence>
<dbReference type="AlphaFoldDB" id="A0A0K8P5P3"/>
<evidence type="ECO:0000256" key="10">
    <source>
        <dbReference type="SAM" id="Phobius"/>
    </source>
</evidence>
<evidence type="ECO:0000256" key="8">
    <source>
        <dbReference type="SAM" id="Coils"/>
    </source>
</evidence>
<dbReference type="NCBIfam" id="NF006548">
    <property type="entry name" value="PRK09041.1"/>
    <property type="match status" value="1"/>
</dbReference>
<protein>
    <submittedName>
        <fullName evidence="12">Flagellar motor rotation protein MotB</fullName>
    </submittedName>
</protein>
<comment type="caution">
    <text evidence="12">The sequence shown here is derived from an EMBL/GenBank/DDBJ whole genome shotgun (WGS) entry which is preliminary data.</text>
</comment>
<dbReference type="Proteomes" id="UP000037660">
    <property type="component" value="Unassembled WGS sequence"/>
</dbReference>
<proteinExistence type="inferred from homology"/>
<accession>A0A0K8P5P3</accession>
<name>A0A0K8P5P3_PISS1</name>
<dbReference type="EMBL" id="BBYR01000050">
    <property type="protein sequence ID" value="GAP37535.1"/>
    <property type="molecule type" value="Genomic_DNA"/>
</dbReference>
<keyword evidence="12" id="KW-0282">Flagellum</keyword>
<keyword evidence="3" id="KW-1003">Cell membrane</keyword>
<dbReference type="RefSeq" id="WP_054021469.1">
    <property type="nucleotide sequence ID" value="NZ_BBYR01000050.1"/>
</dbReference>
<evidence type="ECO:0000313" key="13">
    <source>
        <dbReference type="Proteomes" id="UP000037660"/>
    </source>
</evidence>
<dbReference type="SUPFAM" id="SSF103088">
    <property type="entry name" value="OmpA-like"/>
    <property type="match status" value="1"/>
</dbReference>
<organism evidence="12 13">
    <name type="scientific">Piscinibacter sakaiensis</name>
    <name type="common">Ideonella sakaiensis</name>
    <dbReference type="NCBI Taxonomy" id="1547922"/>
    <lineage>
        <taxon>Bacteria</taxon>
        <taxon>Pseudomonadati</taxon>
        <taxon>Pseudomonadota</taxon>
        <taxon>Betaproteobacteria</taxon>
        <taxon>Burkholderiales</taxon>
        <taxon>Sphaerotilaceae</taxon>
        <taxon>Piscinibacter</taxon>
    </lineage>
</organism>
<evidence type="ECO:0000256" key="5">
    <source>
        <dbReference type="ARBA" id="ARBA00022989"/>
    </source>
</evidence>
<evidence type="ECO:0000256" key="4">
    <source>
        <dbReference type="ARBA" id="ARBA00022692"/>
    </source>
</evidence>